<keyword evidence="3" id="KW-0808">Transferase</keyword>
<name>A0AAE3XPS3_9BACT</name>
<evidence type="ECO:0000313" key="7">
    <source>
        <dbReference type="Proteomes" id="UP001185092"/>
    </source>
</evidence>
<keyword evidence="2 6" id="KW-0489">Methyltransferase</keyword>
<dbReference type="Pfam" id="PF22435">
    <property type="entry name" value="MRM3-like_sub_bind"/>
    <property type="match status" value="1"/>
</dbReference>
<evidence type="ECO:0000256" key="1">
    <source>
        <dbReference type="ARBA" id="ARBA00007228"/>
    </source>
</evidence>
<dbReference type="GO" id="GO:0008173">
    <property type="term" value="F:RNA methyltransferase activity"/>
    <property type="evidence" value="ECO:0007669"/>
    <property type="project" value="InterPro"/>
</dbReference>
<dbReference type="GO" id="GO:0032259">
    <property type="term" value="P:methylation"/>
    <property type="evidence" value="ECO:0007669"/>
    <property type="project" value="UniProtKB-KW"/>
</dbReference>
<dbReference type="Gene3D" id="3.30.1330.30">
    <property type="match status" value="1"/>
</dbReference>
<comment type="caution">
    <text evidence="6">The sequence shown here is derived from an EMBL/GenBank/DDBJ whole genome shotgun (WGS) entry which is preliminary data.</text>
</comment>
<gene>
    <name evidence="6" type="ORF">HNQ88_002764</name>
</gene>
<evidence type="ECO:0000259" key="5">
    <source>
        <dbReference type="Pfam" id="PF22435"/>
    </source>
</evidence>
<evidence type="ECO:0000256" key="2">
    <source>
        <dbReference type="ARBA" id="ARBA00022603"/>
    </source>
</evidence>
<organism evidence="6 7">
    <name type="scientific">Aureibacter tunicatorum</name>
    <dbReference type="NCBI Taxonomy" id="866807"/>
    <lineage>
        <taxon>Bacteria</taxon>
        <taxon>Pseudomonadati</taxon>
        <taxon>Bacteroidota</taxon>
        <taxon>Cytophagia</taxon>
        <taxon>Cytophagales</taxon>
        <taxon>Persicobacteraceae</taxon>
        <taxon>Aureibacter</taxon>
    </lineage>
</organism>
<dbReference type="PANTHER" id="PTHR43191:SF2">
    <property type="entry name" value="RRNA METHYLTRANSFERASE 3, MITOCHONDRIAL"/>
    <property type="match status" value="1"/>
</dbReference>
<dbReference type="Gene3D" id="3.40.1280.10">
    <property type="match status" value="1"/>
</dbReference>
<reference evidence="6" key="1">
    <citation type="submission" date="2023-07" db="EMBL/GenBank/DDBJ databases">
        <title>Genomic Encyclopedia of Type Strains, Phase IV (KMG-IV): sequencing the most valuable type-strain genomes for metagenomic binning, comparative biology and taxonomic classification.</title>
        <authorList>
            <person name="Goeker M."/>
        </authorList>
    </citation>
    <scope>NUCLEOTIDE SEQUENCE</scope>
    <source>
        <strain evidence="6">DSM 26174</strain>
    </source>
</reference>
<protein>
    <submittedName>
        <fullName evidence="6">TrmH family RNA methyltransferase</fullName>
    </submittedName>
</protein>
<evidence type="ECO:0000256" key="3">
    <source>
        <dbReference type="ARBA" id="ARBA00022679"/>
    </source>
</evidence>
<proteinExistence type="inferred from homology"/>
<dbReference type="InterPro" id="IPR029064">
    <property type="entry name" value="Ribosomal_eL30-like_sf"/>
</dbReference>
<dbReference type="InterPro" id="IPR029028">
    <property type="entry name" value="Alpha/beta_knot_MTases"/>
</dbReference>
<evidence type="ECO:0000259" key="4">
    <source>
        <dbReference type="Pfam" id="PF00588"/>
    </source>
</evidence>
<dbReference type="RefSeq" id="WP_309939466.1">
    <property type="nucleotide sequence ID" value="NZ_AP025305.1"/>
</dbReference>
<comment type="similarity">
    <text evidence="1">Belongs to the class IV-like SAM-binding methyltransferase superfamily. RNA methyltransferase TrmH family.</text>
</comment>
<dbReference type="InterPro" id="IPR001537">
    <property type="entry name" value="SpoU_MeTrfase"/>
</dbReference>
<keyword evidence="7" id="KW-1185">Reference proteome</keyword>
<dbReference type="CDD" id="cd18109">
    <property type="entry name" value="SpoU-like_RNA-MTase"/>
    <property type="match status" value="1"/>
</dbReference>
<accession>A0AAE3XPS3</accession>
<dbReference type="InterPro" id="IPR051259">
    <property type="entry name" value="rRNA_Methyltransferase"/>
</dbReference>
<dbReference type="PANTHER" id="PTHR43191">
    <property type="entry name" value="RRNA METHYLTRANSFERASE 3"/>
    <property type="match status" value="1"/>
</dbReference>
<dbReference type="SUPFAM" id="SSF75217">
    <property type="entry name" value="alpha/beta knot"/>
    <property type="match status" value="1"/>
</dbReference>
<dbReference type="InterPro" id="IPR029026">
    <property type="entry name" value="tRNA_m1G_MTases_N"/>
</dbReference>
<dbReference type="Proteomes" id="UP001185092">
    <property type="component" value="Unassembled WGS sequence"/>
</dbReference>
<feature type="domain" description="tRNA/rRNA methyltransferase SpoU type" evidence="4">
    <location>
        <begin position="105"/>
        <end position="239"/>
    </location>
</feature>
<dbReference type="EMBL" id="JAVDQD010000003">
    <property type="protein sequence ID" value="MDR6239716.1"/>
    <property type="molecule type" value="Genomic_DNA"/>
</dbReference>
<dbReference type="GO" id="GO:0006396">
    <property type="term" value="P:RNA processing"/>
    <property type="evidence" value="ECO:0007669"/>
    <property type="project" value="InterPro"/>
</dbReference>
<dbReference type="Pfam" id="PF00588">
    <property type="entry name" value="SpoU_methylase"/>
    <property type="match status" value="1"/>
</dbReference>
<feature type="domain" description="MRM3-like substrate binding" evidence="5">
    <location>
        <begin position="8"/>
        <end position="80"/>
    </location>
</feature>
<dbReference type="GO" id="GO:0003723">
    <property type="term" value="F:RNA binding"/>
    <property type="evidence" value="ECO:0007669"/>
    <property type="project" value="InterPro"/>
</dbReference>
<evidence type="ECO:0000313" key="6">
    <source>
        <dbReference type="EMBL" id="MDR6239716.1"/>
    </source>
</evidence>
<sequence length="245" mass="27437">MISRNLAKYIKSLQIKKYRKETQSFFVEGAKNVIELINSEYEITHLCCTEEFLEQHKTEIKLQQINHFIAKEKDLVQIGTFKNNNAALAVAKITETPIKLDKKQLYLALDDVRDPGNMGTIIRIADWYGIKNIIASQTCADLYNPKVLNASMGSFIRVNVEYANLSEKLQGLDMPIYGALLEGANIHKKTLEPRGVILMGNESNGISQENLALVNSPITIPNFGGAESLNVAIATAVICDNFRRY</sequence>
<dbReference type="SUPFAM" id="SSF55315">
    <property type="entry name" value="L30e-like"/>
    <property type="match status" value="1"/>
</dbReference>
<dbReference type="InterPro" id="IPR053888">
    <property type="entry name" value="MRM3-like_sub_bind"/>
</dbReference>
<dbReference type="AlphaFoldDB" id="A0AAE3XPS3"/>